<reference evidence="4 5" key="1">
    <citation type="submission" date="2020-08" db="EMBL/GenBank/DDBJ databases">
        <title>Genome public.</title>
        <authorList>
            <person name="Liu C."/>
            <person name="Sun Q."/>
        </authorList>
    </citation>
    <scope>NUCLEOTIDE SEQUENCE [LARGE SCALE GENOMIC DNA]</scope>
    <source>
        <strain evidence="4 5">BX17</strain>
    </source>
</reference>
<feature type="compositionally biased region" description="Low complexity" evidence="1">
    <location>
        <begin position="457"/>
        <end position="484"/>
    </location>
</feature>
<organism evidence="4 5">
    <name type="scientific">Blautia segnis</name>
    <dbReference type="NCBI Taxonomy" id="2763030"/>
    <lineage>
        <taxon>Bacteria</taxon>
        <taxon>Bacillati</taxon>
        <taxon>Bacillota</taxon>
        <taxon>Clostridia</taxon>
        <taxon>Lachnospirales</taxon>
        <taxon>Lachnospiraceae</taxon>
        <taxon>Blautia</taxon>
    </lineage>
</organism>
<dbReference type="InterPro" id="IPR008756">
    <property type="entry name" value="Peptidase_M56"/>
</dbReference>
<feature type="transmembrane region" description="Helical" evidence="2">
    <location>
        <begin position="39"/>
        <end position="61"/>
    </location>
</feature>
<feature type="transmembrane region" description="Helical" evidence="2">
    <location>
        <begin position="356"/>
        <end position="380"/>
    </location>
</feature>
<comment type="caution">
    <text evidence="4">The sequence shown here is derived from an EMBL/GenBank/DDBJ whole genome shotgun (WGS) entry which is preliminary data.</text>
</comment>
<dbReference type="AlphaFoldDB" id="A0A8I0DSG9"/>
<feature type="region of interest" description="Disordered" evidence="1">
    <location>
        <begin position="410"/>
        <end position="489"/>
    </location>
</feature>
<feature type="compositionally biased region" description="Polar residues" evidence="1">
    <location>
        <begin position="424"/>
        <end position="449"/>
    </location>
</feature>
<keyword evidence="2" id="KW-0812">Transmembrane</keyword>
<evidence type="ECO:0000256" key="2">
    <source>
        <dbReference type="SAM" id="Phobius"/>
    </source>
</evidence>
<evidence type="ECO:0000313" key="5">
    <source>
        <dbReference type="Proteomes" id="UP000652847"/>
    </source>
</evidence>
<feature type="region of interest" description="Disordered" evidence="1">
    <location>
        <begin position="74"/>
        <end position="100"/>
    </location>
</feature>
<feature type="transmembrane region" description="Helical" evidence="2">
    <location>
        <begin position="7"/>
        <end position="27"/>
    </location>
</feature>
<feature type="domain" description="Peptidase M56" evidence="3">
    <location>
        <begin position="8"/>
        <end position="345"/>
    </location>
</feature>
<dbReference type="GO" id="GO:0008237">
    <property type="term" value="F:metallopeptidase activity"/>
    <property type="evidence" value="ECO:0007669"/>
    <property type="project" value="UniProtKB-KW"/>
</dbReference>
<feature type="compositionally biased region" description="Polar residues" evidence="1">
    <location>
        <begin position="584"/>
        <end position="594"/>
    </location>
</feature>
<accession>A0A8I0DSG9</accession>
<feature type="transmembrane region" description="Helical" evidence="2">
    <location>
        <begin position="153"/>
        <end position="171"/>
    </location>
</feature>
<dbReference type="CDD" id="cd07341">
    <property type="entry name" value="M56_BlaR1_MecR1_like"/>
    <property type="match status" value="1"/>
</dbReference>
<dbReference type="Proteomes" id="UP000652847">
    <property type="component" value="Unassembled WGS sequence"/>
</dbReference>
<dbReference type="RefSeq" id="WP_186901798.1">
    <property type="nucleotide sequence ID" value="NZ_JACOOT010000038.1"/>
</dbReference>
<keyword evidence="4" id="KW-0645">Protease</keyword>
<dbReference type="InterPro" id="IPR052173">
    <property type="entry name" value="Beta-lactam_resp_regulator"/>
</dbReference>
<evidence type="ECO:0000256" key="1">
    <source>
        <dbReference type="SAM" id="MobiDB-lite"/>
    </source>
</evidence>
<dbReference type="PANTHER" id="PTHR34978">
    <property type="entry name" value="POSSIBLE SENSOR-TRANSDUCER PROTEIN BLAR"/>
    <property type="match status" value="1"/>
</dbReference>
<keyword evidence="5" id="KW-1185">Reference proteome</keyword>
<dbReference type="EMBL" id="JACOOT010000038">
    <property type="protein sequence ID" value="MBC5652536.1"/>
    <property type="molecule type" value="Genomic_DNA"/>
</dbReference>
<proteinExistence type="predicted"/>
<gene>
    <name evidence="4" type="ORF">H8S54_15860</name>
</gene>
<keyword evidence="2" id="KW-0472">Membrane</keyword>
<feature type="region of interest" description="Disordered" evidence="1">
    <location>
        <begin position="584"/>
        <end position="607"/>
    </location>
</feature>
<evidence type="ECO:0000259" key="3">
    <source>
        <dbReference type="Pfam" id="PF05569"/>
    </source>
</evidence>
<dbReference type="PANTHER" id="PTHR34978:SF3">
    <property type="entry name" value="SLR0241 PROTEIN"/>
    <property type="match status" value="1"/>
</dbReference>
<keyword evidence="4" id="KW-0378">Hydrolase</keyword>
<keyword evidence="2" id="KW-1133">Transmembrane helix</keyword>
<sequence length="607" mass="66956">MTSFMFLILKMNVIAALIICATVWIGHFTKGKYSSKWKYYMWLIVMVFLLIPVDFSGGSLLRIQIGQKEANSSASSSWRGKQNASNQAENKNEAGETSTTDAVLSGNLISTVVDEKSNAVNNAAEESAKSGQVPSKGISTITLSYGTLPLEKLLNAAGIIWLCGILLFGFTRGMRYYFSLHKMERWSYPADNEEMQELYFRLCRKKHIKNPPRLLVWEGLTSPMLAGIRNPGLYVPEKAFTLEELEFIFSHELSHYMRHDLWYKMLMLIVTTIYWFNPALYLMQREAEKDIENLCDGKMAAHYTMKNRMKYGELLLKIAASQNHIPYMSVGFSDGKKVFKDRILYMKNLRCLKENVFPAVLLGAILVGAQVFVGVSFYAVQAAVGDLVEFQPDRGAAGEYVNLIAENSSDSSYGAGRDKDSVAGRNQSASGNINADGSETLNSESTSKADYSEGIDTNDGSTSDSTSESGNSGTDSSDDSVTGSAETRGITLTDEQVTVWAKDGSWANYVYRATDGNWYDGSGRLYYENGGGEWTQAATGEQGSEDAPETPSENAQASLVVVDEEGLNYQTLYQNSAGEWENNASGAYSDNGDGTFTGPDGTLWYEN</sequence>
<protein>
    <submittedName>
        <fullName evidence="4">M48 family metalloprotease</fullName>
    </submittedName>
</protein>
<dbReference type="GO" id="GO:0006508">
    <property type="term" value="P:proteolysis"/>
    <property type="evidence" value="ECO:0007669"/>
    <property type="project" value="UniProtKB-KW"/>
</dbReference>
<keyword evidence="4" id="KW-0482">Metalloprotease</keyword>
<evidence type="ECO:0000313" key="4">
    <source>
        <dbReference type="EMBL" id="MBC5652536.1"/>
    </source>
</evidence>
<feature type="transmembrane region" description="Helical" evidence="2">
    <location>
        <begin position="261"/>
        <end position="283"/>
    </location>
</feature>
<name>A0A8I0DSG9_9FIRM</name>
<dbReference type="Pfam" id="PF05569">
    <property type="entry name" value="Peptidase_M56"/>
    <property type="match status" value="1"/>
</dbReference>